<organism evidence="1">
    <name type="scientific">viral metagenome</name>
    <dbReference type="NCBI Taxonomy" id="1070528"/>
    <lineage>
        <taxon>unclassified sequences</taxon>
        <taxon>metagenomes</taxon>
        <taxon>organismal metagenomes</taxon>
    </lineage>
</organism>
<sequence length="879" mass="100728">MDLTQSKLSRTEWNSIEVPVSQSEKEILKLIDDGFNNVNIKYNSNQSLLSIIKIDKNEEIEAFLYTKYFEEKFKKIKTQYESSNCGVKLDFEIPSISQKTLKKLKKADIIRLDCVDATIQKYREKILEFVQLDLVESMMAAAPSDKMKIEKSKEKNEKTKNQNIKKDTIFAAYSLIQIKKASITNKNKYVATLADNFVNHILKNAETKDFVYKSPEIIEKNMDILKYADKELFSHQKQLFSIVKNQKASPKLILYTAPTGTGKTLSPIGLTHSFKVIFVCVARHVGLALAKSAISMEKKIAFAFGCETASDIRLHYFAATDCIRNKKSGTIMKIDNSVGDKVEMIICDVKSYLIAMRYMLAFNEEPAIITYWDEPTITMDYDTHDLHEIIHKNWVENKISKMVLSCATLPKEDEIAETIMDFRSKFEGAEIHTIQSYDCRKTISLTNKSGYCVLPHLLFSKYDDLIRSVMHCEENKSLLRYFDLGEIIRFIRYLNENELVDDEYTIESYFGTDVSNISMDSVKCYYLETLKHVNDENWTAIYENMKYTQTPKFGKPGLHKSKSVETAIPGHAPALKLPDGGGALMRTTSLTYTPPAPPVPPVPQAIPVTKGILLTTEDAHTLTDGPTIFLADDVEKIAKFYIQQSKIPEKIFNGLMEKIERNNVLQKQIDAQQKILEDSLGGEIEKSKKMEREQFNGETHKVMNEIARLREQCSSMNLEPVYIPNTKHHQQLWIPNEEMVQNAFVPSIDEGTVKDIMLLDLDNSMKLLLLLGIGVFANHQNIQYIEIMKRLAYNQQLYMIVASSDYIYGTNYQFCHGFIGKDLTLMTQQKIIQALGRIGRNNIQQEYSVRFREDSMLLSLFLPSEKNMEALKMSLLFCE</sequence>
<protein>
    <submittedName>
        <fullName evidence="1">Uncharacterized protein</fullName>
    </submittedName>
</protein>
<dbReference type="AlphaFoldDB" id="A0A6C0ERA9"/>
<dbReference type="EMBL" id="MN738924">
    <property type="protein sequence ID" value="QHT31518.1"/>
    <property type="molecule type" value="Genomic_DNA"/>
</dbReference>
<name>A0A6C0ERA9_9ZZZZ</name>
<evidence type="ECO:0000313" key="1">
    <source>
        <dbReference type="EMBL" id="QHT31518.1"/>
    </source>
</evidence>
<reference evidence="1" key="1">
    <citation type="journal article" date="2020" name="Nature">
        <title>Giant virus diversity and host interactions through global metagenomics.</title>
        <authorList>
            <person name="Schulz F."/>
            <person name="Roux S."/>
            <person name="Paez-Espino D."/>
            <person name="Jungbluth S."/>
            <person name="Walsh D.A."/>
            <person name="Denef V.J."/>
            <person name="McMahon K.D."/>
            <person name="Konstantinidis K.T."/>
            <person name="Eloe-Fadrosh E.A."/>
            <person name="Kyrpides N.C."/>
            <person name="Woyke T."/>
        </authorList>
    </citation>
    <scope>NUCLEOTIDE SEQUENCE</scope>
    <source>
        <strain evidence="1">GVMAG-M-3300009155-48</strain>
    </source>
</reference>
<proteinExistence type="predicted"/>
<accession>A0A6C0ERA9</accession>
<dbReference type="SUPFAM" id="SSF52540">
    <property type="entry name" value="P-loop containing nucleoside triphosphate hydrolases"/>
    <property type="match status" value="1"/>
</dbReference>
<dbReference type="InterPro" id="IPR027417">
    <property type="entry name" value="P-loop_NTPase"/>
</dbReference>